<name>A0ABR6XS78_9BURK</name>
<reference evidence="2 3" key="1">
    <citation type="submission" date="2020-08" db="EMBL/GenBank/DDBJ databases">
        <title>Novel species isolated from subtropical streams in China.</title>
        <authorList>
            <person name="Lu H."/>
        </authorList>
    </citation>
    <scope>NUCLEOTIDE SEQUENCE [LARGE SCALE GENOMIC DNA]</scope>
    <source>
        <strain evidence="2 3">KCTC 52442</strain>
    </source>
</reference>
<protein>
    <submittedName>
        <fullName evidence="2">DUF1800 domain-containing protein</fullName>
    </submittedName>
</protein>
<keyword evidence="3" id="KW-1185">Reference proteome</keyword>
<keyword evidence="1" id="KW-0732">Signal</keyword>
<dbReference type="EMBL" id="JACOFU010000005">
    <property type="protein sequence ID" value="MBC3832339.1"/>
    <property type="molecule type" value="Genomic_DNA"/>
</dbReference>
<dbReference type="Proteomes" id="UP000643610">
    <property type="component" value="Unassembled WGS sequence"/>
</dbReference>
<dbReference type="RefSeq" id="WP_186891392.1">
    <property type="nucleotide sequence ID" value="NZ_JACOFU010000005.1"/>
</dbReference>
<gene>
    <name evidence="2" type="ORF">H8K33_12515</name>
</gene>
<evidence type="ECO:0000313" key="3">
    <source>
        <dbReference type="Proteomes" id="UP000643610"/>
    </source>
</evidence>
<dbReference type="InterPro" id="IPR014917">
    <property type="entry name" value="DUF1800"/>
</dbReference>
<organism evidence="2 3">
    <name type="scientific">Undibacterium amnicola</name>
    <dbReference type="NCBI Taxonomy" id="1834038"/>
    <lineage>
        <taxon>Bacteria</taxon>
        <taxon>Pseudomonadati</taxon>
        <taxon>Pseudomonadota</taxon>
        <taxon>Betaproteobacteria</taxon>
        <taxon>Burkholderiales</taxon>
        <taxon>Oxalobacteraceae</taxon>
        <taxon>Undibacterium</taxon>
    </lineage>
</organism>
<dbReference type="Pfam" id="PF08811">
    <property type="entry name" value="DUF1800"/>
    <property type="match status" value="1"/>
</dbReference>
<dbReference type="PROSITE" id="PS51257">
    <property type="entry name" value="PROKAR_LIPOPROTEIN"/>
    <property type="match status" value="1"/>
</dbReference>
<accession>A0ABR6XS78</accession>
<evidence type="ECO:0000313" key="2">
    <source>
        <dbReference type="EMBL" id="MBC3832339.1"/>
    </source>
</evidence>
<evidence type="ECO:0000256" key="1">
    <source>
        <dbReference type="SAM" id="SignalP"/>
    </source>
</evidence>
<comment type="caution">
    <text evidence="2">The sequence shown here is derived from an EMBL/GenBank/DDBJ whole genome shotgun (WGS) entry which is preliminary data.</text>
</comment>
<feature type="chain" id="PRO_5045399974" evidence="1">
    <location>
        <begin position="28"/>
        <end position="528"/>
    </location>
</feature>
<proteinExistence type="predicted"/>
<sequence>MLNLSRVLPPLPSLLALTILCGLSACSSQSIQSQSQSQLLSTSAFFQQAQVNPHDFANRVTWGANKASEQQVRELGPDTYLLQQLRARQAQLPAQIQTQIDAMTVSQKPFVEMMQALDQQREESAKMKGTDDTLRQAYQQELSRIAREAASRSLLRSIYSSNQLLEQMNWFWMNHFNISNRKDNLRAMLADFEENAIRPHALGNFRDLLKATVLHPAMLRYLDNEHNAVNKINENYARELLELHTMGVGSGYTQADVQELARVLTGLGIRIKADTPRPNQAQLAGYQRIGLTEFHPRRHDFGEKTILGTTIKAQGLAEIDQVLDLLMRQPATAKFLSQKLAQFFVADDPSDALVQSMTKQFLLTKGDIPSVLKTMFESSEFVASLGKKFKDPMHYVISSVRLAYEDKMIVNTGPVLNWINTLGQQANGHQTPDGYSMKEMAWSSPAQMTARFDVARLIARGAPNLFKADADETTAQHREAARPALAQNAYVKGLSNQFSVTSREALSQSGSAQEWNTFFLSAPEMMRR</sequence>
<feature type="signal peptide" evidence="1">
    <location>
        <begin position="1"/>
        <end position="27"/>
    </location>
</feature>